<keyword evidence="3" id="KW-0067">ATP-binding</keyword>
<keyword evidence="1 5" id="KW-0436">Ligase</keyword>
<feature type="domain" description="tRNA synthetases class I catalytic" evidence="4">
    <location>
        <begin position="15"/>
        <end position="55"/>
    </location>
</feature>
<name>A0A0G0XHS7_9BACT</name>
<proteinExistence type="predicted"/>
<evidence type="ECO:0000259" key="4">
    <source>
        <dbReference type="Pfam" id="PF01406"/>
    </source>
</evidence>
<accession>A0A0G0XHS7</accession>
<dbReference type="GO" id="GO:0016874">
    <property type="term" value="F:ligase activity"/>
    <property type="evidence" value="ECO:0007669"/>
    <property type="project" value="UniProtKB-KW"/>
</dbReference>
<dbReference type="SUPFAM" id="SSF52374">
    <property type="entry name" value="Nucleotidylyl transferase"/>
    <property type="match status" value="1"/>
</dbReference>
<evidence type="ECO:0000313" key="5">
    <source>
        <dbReference type="EMBL" id="KKS24002.1"/>
    </source>
</evidence>
<dbReference type="InterPro" id="IPR014729">
    <property type="entry name" value="Rossmann-like_a/b/a_fold"/>
</dbReference>
<reference evidence="5 6" key="1">
    <citation type="journal article" date="2015" name="Nature">
        <title>rRNA introns, odd ribosomes, and small enigmatic genomes across a large radiation of phyla.</title>
        <authorList>
            <person name="Brown C.T."/>
            <person name="Hug L.A."/>
            <person name="Thomas B.C."/>
            <person name="Sharon I."/>
            <person name="Castelle C.J."/>
            <person name="Singh A."/>
            <person name="Wilkins M.J."/>
            <person name="Williams K.H."/>
            <person name="Banfield J.F."/>
        </authorList>
    </citation>
    <scope>NUCLEOTIDE SEQUENCE [LARGE SCALE GENOMIC DNA]</scope>
</reference>
<dbReference type="GO" id="GO:0005524">
    <property type="term" value="F:ATP binding"/>
    <property type="evidence" value="ECO:0007669"/>
    <property type="project" value="UniProtKB-KW"/>
</dbReference>
<evidence type="ECO:0000313" key="6">
    <source>
        <dbReference type="Proteomes" id="UP000033856"/>
    </source>
</evidence>
<organism evidence="5 6">
    <name type="scientific">Candidatus Jorgensenbacteria bacterium GW2011_GWF2_41_8</name>
    <dbReference type="NCBI Taxonomy" id="1618667"/>
    <lineage>
        <taxon>Bacteria</taxon>
        <taxon>Candidatus Joergenseniibacteriota</taxon>
    </lineage>
</organism>
<comment type="caution">
    <text evidence="5">The sequence shown here is derived from an EMBL/GenBank/DDBJ whole genome shotgun (WGS) entry which is preliminary data.</text>
</comment>
<dbReference type="AlphaFoldDB" id="A0A0G0XHS7"/>
<protein>
    <submittedName>
        <fullName evidence="5">Cysteine-tRNA ligase</fullName>
    </submittedName>
</protein>
<dbReference type="InterPro" id="IPR032678">
    <property type="entry name" value="tRNA-synt_1_cat_dom"/>
</dbReference>
<dbReference type="EMBL" id="LCCD01000034">
    <property type="protein sequence ID" value="KKS24002.1"/>
    <property type="molecule type" value="Genomic_DNA"/>
</dbReference>
<sequence>MLKIKNTLTGQLEEFKPIKKNGVSFYQCGPTVYWTQHIGNLRGMTWGDLIVRVFKFN</sequence>
<evidence type="ECO:0000256" key="1">
    <source>
        <dbReference type="ARBA" id="ARBA00022598"/>
    </source>
</evidence>
<gene>
    <name evidence="5" type="ORF">UU83_C0034G0001</name>
</gene>
<feature type="non-terminal residue" evidence="5">
    <location>
        <position position="57"/>
    </location>
</feature>
<evidence type="ECO:0000256" key="3">
    <source>
        <dbReference type="ARBA" id="ARBA00022840"/>
    </source>
</evidence>
<evidence type="ECO:0000256" key="2">
    <source>
        <dbReference type="ARBA" id="ARBA00022741"/>
    </source>
</evidence>
<dbReference type="Gene3D" id="3.40.50.620">
    <property type="entry name" value="HUPs"/>
    <property type="match status" value="1"/>
</dbReference>
<dbReference type="Proteomes" id="UP000033856">
    <property type="component" value="Unassembled WGS sequence"/>
</dbReference>
<keyword evidence="2" id="KW-0547">Nucleotide-binding</keyword>
<dbReference type="Pfam" id="PF01406">
    <property type="entry name" value="tRNA-synt_1e"/>
    <property type="match status" value="1"/>
</dbReference>